<feature type="chain" id="PRO_5038490643" evidence="1">
    <location>
        <begin position="22"/>
        <end position="293"/>
    </location>
</feature>
<evidence type="ECO:0000313" key="3">
    <source>
        <dbReference type="Proteomes" id="UP000323380"/>
    </source>
</evidence>
<keyword evidence="2" id="KW-0540">Nuclease</keyword>
<dbReference type="Proteomes" id="UP000323380">
    <property type="component" value="Unassembled WGS sequence"/>
</dbReference>
<dbReference type="AlphaFoldDB" id="A0A5D0NZ00"/>
<keyword evidence="3" id="KW-1185">Reference proteome</keyword>
<organism evidence="2 3">
    <name type="scientific">Actinomadura chibensis</name>
    <dbReference type="NCBI Taxonomy" id="392828"/>
    <lineage>
        <taxon>Bacteria</taxon>
        <taxon>Bacillati</taxon>
        <taxon>Actinomycetota</taxon>
        <taxon>Actinomycetes</taxon>
        <taxon>Streptosporangiales</taxon>
        <taxon>Thermomonosporaceae</taxon>
        <taxon>Actinomadura</taxon>
    </lineage>
</organism>
<name>A0A5D0NZ00_9ACTN</name>
<dbReference type="Gene3D" id="3.60.10.10">
    <property type="entry name" value="Endonuclease/exonuclease/phosphatase"/>
    <property type="match status" value="1"/>
</dbReference>
<reference evidence="2 3" key="1">
    <citation type="submission" date="2019-08" db="EMBL/GenBank/DDBJ databases">
        <title>Actinomadura sp. nov. CYP1-5 isolated from mountain soil.</title>
        <authorList>
            <person name="Songsumanus A."/>
            <person name="Kuncharoen N."/>
            <person name="Kudo T."/>
            <person name="Yuki M."/>
            <person name="Igarashi Y."/>
            <person name="Tanasupawat S."/>
        </authorList>
    </citation>
    <scope>NUCLEOTIDE SEQUENCE [LARGE SCALE GENOMIC DNA]</scope>
    <source>
        <strain evidence="2 3">JCM 14158</strain>
    </source>
</reference>
<gene>
    <name evidence="2" type="ORF">FXF69_09955</name>
</gene>
<accession>A0A5D0NZ00</accession>
<dbReference type="EMBL" id="VSFG01000001">
    <property type="protein sequence ID" value="TYB49388.1"/>
    <property type="molecule type" value="Genomic_DNA"/>
</dbReference>
<sequence length="293" mass="30037">MRAPRALIPLLSVCAAAAVVAAAATGASIEGLPGGGGPAHADGAAPRPAAVTVNAMTWSVCGAARSGCPLGTAPDALGRQIVQRIQGTEVGGRKVRTDAVLLQDVCEGHVRTFRKSLPTWTWAFAASPGEASCAKGQGRSGVAIGTAQRLDRPERAKLPAPAGRSRIALCADVPSWTTRICVTRLSAAEGALRRKQATSLATLAGTGRVLLGGDLAGTPDSAALDPLYRRFAECDQSGPSRTGAATRQNWAGAAVEKTDYLFITKAAAVSCSVPASRIRASDHRPLSAVVRFP</sequence>
<keyword evidence="1" id="KW-0732">Signal</keyword>
<comment type="caution">
    <text evidence="2">The sequence shown here is derived from an EMBL/GenBank/DDBJ whole genome shotgun (WGS) entry which is preliminary data.</text>
</comment>
<dbReference type="SUPFAM" id="SSF56219">
    <property type="entry name" value="DNase I-like"/>
    <property type="match status" value="1"/>
</dbReference>
<evidence type="ECO:0000256" key="1">
    <source>
        <dbReference type="SAM" id="SignalP"/>
    </source>
</evidence>
<keyword evidence="2" id="KW-0255">Endonuclease</keyword>
<keyword evidence="2" id="KW-0269">Exonuclease</keyword>
<dbReference type="RefSeq" id="WP_067904063.1">
    <property type="nucleotide sequence ID" value="NZ_VSFG01000001.1"/>
</dbReference>
<dbReference type="GO" id="GO:0004527">
    <property type="term" value="F:exonuclease activity"/>
    <property type="evidence" value="ECO:0007669"/>
    <property type="project" value="UniProtKB-KW"/>
</dbReference>
<feature type="signal peptide" evidence="1">
    <location>
        <begin position="1"/>
        <end position="21"/>
    </location>
</feature>
<dbReference type="STRING" id="1220554.GCA_001552135_07685"/>
<protein>
    <submittedName>
        <fullName evidence="2">Endonuclease/exonuclease/phosphatase family protein</fullName>
    </submittedName>
</protein>
<evidence type="ECO:0000313" key="2">
    <source>
        <dbReference type="EMBL" id="TYB49388.1"/>
    </source>
</evidence>
<dbReference type="InterPro" id="IPR036691">
    <property type="entry name" value="Endo/exonu/phosph_ase_sf"/>
</dbReference>
<proteinExistence type="predicted"/>
<keyword evidence="2" id="KW-0378">Hydrolase</keyword>
<dbReference type="GO" id="GO:0004519">
    <property type="term" value="F:endonuclease activity"/>
    <property type="evidence" value="ECO:0007669"/>
    <property type="project" value="UniProtKB-KW"/>
</dbReference>